<keyword evidence="14" id="KW-1185">Reference proteome</keyword>
<evidence type="ECO:0000256" key="2">
    <source>
        <dbReference type="ARBA" id="ARBA00007779"/>
    </source>
</evidence>
<feature type="transmembrane region" description="Helical" evidence="8">
    <location>
        <begin position="638"/>
        <end position="665"/>
    </location>
</feature>
<dbReference type="Proteomes" id="UP000316270">
    <property type="component" value="Chromosome 9"/>
</dbReference>
<keyword evidence="3" id="KW-0813">Transport</keyword>
<evidence type="ECO:0000259" key="11">
    <source>
        <dbReference type="Pfam" id="PF13967"/>
    </source>
</evidence>
<protein>
    <recommendedName>
        <fullName evidence="15">DUF221-domain-containing protein</fullName>
    </recommendedName>
</protein>
<feature type="region of interest" description="Disordered" evidence="7">
    <location>
        <begin position="769"/>
        <end position="799"/>
    </location>
</feature>
<dbReference type="GO" id="GO:0005886">
    <property type="term" value="C:plasma membrane"/>
    <property type="evidence" value="ECO:0007669"/>
    <property type="project" value="TreeGrafter"/>
</dbReference>
<feature type="compositionally biased region" description="Basic and acidic residues" evidence="7">
    <location>
        <begin position="769"/>
        <end position="790"/>
    </location>
</feature>
<feature type="transmembrane region" description="Helical" evidence="8">
    <location>
        <begin position="715"/>
        <end position="736"/>
    </location>
</feature>
<evidence type="ECO:0000256" key="7">
    <source>
        <dbReference type="SAM" id="MobiDB-lite"/>
    </source>
</evidence>
<evidence type="ECO:0000259" key="10">
    <source>
        <dbReference type="Pfam" id="PF12621"/>
    </source>
</evidence>
<organism evidence="13 14">
    <name type="scientific">Venturia effusa</name>
    <dbReference type="NCBI Taxonomy" id="50376"/>
    <lineage>
        <taxon>Eukaryota</taxon>
        <taxon>Fungi</taxon>
        <taxon>Dikarya</taxon>
        <taxon>Ascomycota</taxon>
        <taxon>Pezizomycotina</taxon>
        <taxon>Dothideomycetes</taxon>
        <taxon>Pleosporomycetidae</taxon>
        <taxon>Venturiales</taxon>
        <taxon>Venturiaceae</taxon>
        <taxon>Venturia</taxon>
    </lineage>
</organism>
<feature type="domain" description="CSC1/OSCA1-like 7TM region" evidence="9">
    <location>
        <begin position="434"/>
        <end position="707"/>
    </location>
</feature>
<evidence type="ECO:0000256" key="3">
    <source>
        <dbReference type="ARBA" id="ARBA00022448"/>
    </source>
</evidence>
<dbReference type="PANTHER" id="PTHR13018">
    <property type="entry name" value="PROBABLE MEMBRANE PROTEIN DUF221-RELATED"/>
    <property type="match status" value="1"/>
</dbReference>
<feature type="transmembrane region" description="Helical" evidence="8">
    <location>
        <begin position="434"/>
        <end position="459"/>
    </location>
</feature>
<dbReference type="InterPro" id="IPR045122">
    <property type="entry name" value="Csc1-like"/>
</dbReference>
<dbReference type="Pfam" id="PF13967">
    <property type="entry name" value="RSN1_TM"/>
    <property type="match status" value="1"/>
</dbReference>
<gene>
    <name evidence="13" type="ORF">FKW77_007063</name>
</gene>
<evidence type="ECO:0008006" key="15">
    <source>
        <dbReference type="Google" id="ProtNLM"/>
    </source>
</evidence>
<evidence type="ECO:0000256" key="1">
    <source>
        <dbReference type="ARBA" id="ARBA00004141"/>
    </source>
</evidence>
<feature type="transmembrane region" description="Helical" evidence="8">
    <location>
        <begin position="479"/>
        <end position="503"/>
    </location>
</feature>
<dbReference type="InterPro" id="IPR022257">
    <property type="entry name" value="PHM7_ext"/>
</dbReference>
<accession>A0A517LCJ0</accession>
<feature type="domain" description="CSC1/OSCA1-like N-terminal transmembrane" evidence="11">
    <location>
        <begin position="53"/>
        <end position="205"/>
    </location>
</feature>
<keyword evidence="4 8" id="KW-0812">Transmembrane</keyword>
<evidence type="ECO:0000256" key="5">
    <source>
        <dbReference type="ARBA" id="ARBA00022989"/>
    </source>
</evidence>
<feature type="transmembrane region" description="Helical" evidence="8">
    <location>
        <begin position="685"/>
        <end position="708"/>
    </location>
</feature>
<feature type="transmembrane region" description="Helical" evidence="8">
    <location>
        <begin position="181"/>
        <end position="203"/>
    </location>
</feature>
<evidence type="ECO:0000313" key="14">
    <source>
        <dbReference type="Proteomes" id="UP000316270"/>
    </source>
</evidence>
<evidence type="ECO:0000256" key="4">
    <source>
        <dbReference type="ARBA" id="ARBA00022692"/>
    </source>
</evidence>
<comment type="subcellular location">
    <subcellularLocation>
        <location evidence="1">Membrane</location>
        <topology evidence="1">Multi-pass membrane protein</topology>
    </subcellularLocation>
</comment>
<evidence type="ECO:0000259" key="12">
    <source>
        <dbReference type="Pfam" id="PF14703"/>
    </source>
</evidence>
<dbReference type="InterPro" id="IPR003864">
    <property type="entry name" value="CSC1/OSCA1-like_7TM"/>
</dbReference>
<keyword evidence="5 8" id="KW-1133">Transmembrane helix</keyword>
<sequence>MRLRSTGDGKLLPMGAGDRSIESRDTALYTDASNDPNVGSKSGNNATPSASSLITTIVPVLVVAIVWFVVFVIVRNRAAWKYAPRTRSKTLRKDNYSPELPNSLFGWLPKLWSIPDSYVLTHQGLDAYLFLRFLKMAVVSCLVGCVICMPILFPVNATGGGGAEQLDIITMSNINDRPIGAWRFFAHAGCAWLFFGYLLIMITRESIFYINLRQAYLMSPLYANKLSSRTVLFTSVPNEYLNEEKMREMLGPGVRRVWLPTDTKELDDLVDERQKVAMKLEGAETKLVKLANKARLKSLAKGAGSHEEDHAGLENGAETNGSVAGRWLTAKDRPTHRLKLLVGKKVDTISWSREELERLQPLIEEEQAKHRSAEAVKIRAVFVEFENLREAQAAYQSLTHHEVVTMAPRYTGMIPSDVIWKNLRIKGWERMVRTAITIGIVCATILFWSIPVAVVASFSNINKLITIPGLTWLSFLNNLPSQLIGLVTGLLPVVLLALLMSLLPPYLRWMARLGGAPTYSDAEYTCQNYYFGFQVVQVFLVATLGSAAPTIAQAVIDNPGSIVNMLTQAIPTASNLYLSYFILQGLGVVSGILVGIAGLFITPLLVMILGSTPRKIFLKWNNLSSVGWGVVYPVMTNLFVIAICYACIAPLVLLFAGIGLFFFYFAYRYNFLYVYNTTVDTRGAVYARALQHLFVGMYIGQICLIGLVGTRLSQVGAIGPFIMLIMLIVFTALYHISLNAALSPLIKYLPKTLEAEERRSLLDEEAAREDLKNAHDPTLPHEKGDDKLDRPNYVSEDAPPHKKPNMITKFLHPGIYNDYRTMRRLIPNFVSEEHEGVASEDEIAMDRDAYLPPSVWADIPQLIIPRDDAGVSAQEVRDSSKVIPISDQGAYLNEKNKIIVDEDFMSAVYFEDKALRMKEKH</sequence>
<dbReference type="Pfam" id="PF12621">
    <property type="entry name" value="PHM7_ext"/>
    <property type="match status" value="1"/>
</dbReference>
<dbReference type="InterPro" id="IPR032880">
    <property type="entry name" value="CSC1/OSCA1-like_N"/>
</dbReference>
<feature type="transmembrane region" description="Helical" evidence="8">
    <location>
        <begin position="576"/>
        <end position="609"/>
    </location>
</feature>
<dbReference type="AlphaFoldDB" id="A0A517LCJ0"/>
<reference evidence="13 14" key="1">
    <citation type="submission" date="2019-07" db="EMBL/GenBank/DDBJ databases">
        <title>Finished genome of Venturia effusa.</title>
        <authorList>
            <person name="Young C.A."/>
            <person name="Cox M.P."/>
            <person name="Ganley A.R.D."/>
            <person name="David W.J."/>
        </authorList>
    </citation>
    <scope>NUCLEOTIDE SEQUENCE [LARGE SCALE GENOMIC DNA]</scope>
    <source>
        <strain evidence="14">albino</strain>
    </source>
</reference>
<name>A0A517LCJ0_9PEZI</name>
<keyword evidence="6 8" id="KW-0472">Membrane</keyword>
<dbReference type="OrthoDB" id="1076608at2759"/>
<proteinExistence type="inferred from homology"/>
<dbReference type="Pfam" id="PF02714">
    <property type="entry name" value="RSN1_7TM"/>
    <property type="match status" value="1"/>
</dbReference>
<feature type="transmembrane region" description="Helical" evidence="8">
    <location>
        <begin position="538"/>
        <end position="556"/>
    </location>
</feature>
<feature type="domain" description="10TM putative phosphate transporter extracellular tail" evidence="10">
    <location>
        <begin position="810"/>
        <end position="901"/>
    </location>
</feature>
<dbReference type="PANTHER" id="PTHR13018:SF26">
    <property type="entry name" value="DOMAIN PROTEIN, PUTATIVE (AFU_ORTHOLOGUE AFUA_5G10920)-RELATED"/>
    <property type="match status" value="1"/>
</dbReference>
<evidence type="ECO:0000256" key="6">
    <source>
        <dbReference type="ARBA" id="ARBA00023136"/>
    </source>
</evidence>
<feature type="transmembrane region" description="Helical" evidence="8">
    <location>
        <begin position="133"/>
        <end position="153"/>
    </location>
</feature>
<dbReference type="Pfam" id="PF14703">
    <property type="entry name" value="PHM7_cyt"/>
    <property type="match status" value="1"/>
</dbReference>
<evidence type="ECO:0000256" key="8">
    <source>
        <dbReference type="SAM" id="Phobius"/>
    </source>
</evidence>
<comment type="similarity">
    <text evidence="2">Belongs to the CSC1 (TC 1.A.17) family.</text>
</comment>
<dbReference type="GO" id="GO:0005227">
    <property type="term" value="F:calcium-activated cation channel activity"/>
    <property type="evidence" value="ECO:0007669"/>
    <property type="project" value="InterPro"/>
</dbReference>
<dbReference type="InterPro" id="IPR027815">
    <property type="entry name" value="CSC1/OSCA1-like_cyt"/>
</dbReference>
<evidence type="ECO:0000313" key="13">
    <source>
        <dbReference type="EMBL" id="QDS73360.1"/>
    </source>
</evidence>
<evidence type="ECO:0000259" key="9">
    <source>
        <dbReference type="Pfam" id="PF02714"/>
    </source>
</evidence>
<feature type="domain" description="CSC1/OSCA1-like cytosolic" evidence="12">
    <location>
        <begin position="228"/>
        <end position="422"/>
    </location>
</feature>
<feature type="transmembrane region" description="Helical" evidence="8">
    <location>
        <begin position="53"/>
        <end position="74"/>
    </location>
</feature>
<dbReference type="EMBL" id="CP042193">
    <property type="protein sequence ID" value="QDS73360.1"/>
    <property type="molecule type" value="Genomic_DNA"/>
</dbReference>